<evidence type="ECO:0000256" key="1">
    <source>
        <dbReference type="SAM" id="Phobius"/>
    </source>
</evidence>
<keyword evidence="1" id="KW-0472">Membrane</keyword>
<organism evidence="2 3">
    <name type="scientific">Saccharibacillus alkalitolerans</name>
    <dbReference type="NCBI Taxonomy" id="2705290"/>
    <lineage>
        <taxon>Bacteria</taxon>
        <taxon>Bacillati</taxon>
        <taxon>Bacillota</taxon>
        <taxon>Bacilli</taxon>
        <taxon>Bacillales</taxon>
        <taxon>Paenibacillaceae</taxon>
        <taxon>Saccharibacillus</taxon>
    </lineage>
</organism>
<proteinExistence type="predicted"/>
<gene>
    <name evidence="2" type="ORF">GYN08_06705</name>
</gene>
<keyword evidence="1" id="KW-1133">Transmembrane helix</keyword>
<dbReference type="Proteomes" id="UP000800303">
    <property type="component" value="Unassembled WGS sequence"/>
</dbReference>
<feature type="transmembrane region" description="Helical" evidence="1">
    <location>
        <begin position="36"/>
        <end position="59"/>
    </location>
</feature>
<comment type="caution">
    <text evidence="2">The sequence shown here is derived from an EMBL/GenBank/DDBJ whole genome shotgun (WGS) entry which is preliminary data.</text>
</comment>
<protein>
    <submittedName>
        <fullName evidence="2">Uncharacterized protein</fullName>
    </submittedName>
</protein>
<name>A0ABX0F263_9BACL</name>
<dbReference type="EMBL" id="JAAFGS010000002">
    <property type="protein sequence ID" value="NGZ75001.1"/>
    <property type="molecule type" value="Genomic_DNA"/>
</dbReference>
<accession>A0ABX0F263</accession>
<keyword evidence="1" id="KW-0812">Transmembrane</keyword>
<keyword evidence="3" id="KW-1185">Reference proteome</keyword>
<sequence>MRPFFRSKSFWIPTLLSTLLLAMNLSSPQPHLLGMVLLVFVISAATAGCMFGGILYILTHWHERGSGGR</sequence>
<evidence type="ECO:0000313" key="2">
    <source>
        <dbReference type="EMBL" id="NGZ75001.1"/>
    </source>
</evidence>
<dbReference type="RefSeq" id="WP_166273339.1">
    <property type="nucleotide sequence ID" value="NZ_JAAFGS010000002.1"/>
</dbReference>
<evidence type="ECO:0000313" key="3">
    <source>
        <dbReference type="Proteomes" id="UP000800303"/>
    </source>
</evidence>
<reference evidence="2 3" key="1">
    <citation type="submission" date="2020-01" db="EMBL/GenBank/DDBJ databases">
        <title>Polyphasic characterisation and genomic insights into a novel alkali tolerant bacterium VR-M41.</title>
        <authorList>
            <person name="Vemuluri V.R."/>
        </authorList>
    </citation>
    <scope>NUCLEOTIDE SEQUENCE [LARGE SCALE GENOMIC DNA]</scope>
    <source>
        <strain evidence="2 3">VR-M41</strain>
    </source>
</reference>